<evidence type="ECO:0000259" key="3">
    <source>
        <dbReference type="Pfam" id="PF00534"/>
    </source>
</evidence>
<dbReference type="EMBL" id="CADCVQ010000042">
    <property type="protein sequence ID" value="CAA9480900.1"/>
    <property type="molecule type" value="Genomic_DNA"/>
</dbReference>
<gene>
    <name evidence="5" type="ORF">AVDCRST_MAG67-865</name>
</gene>
<accession>A0A6J4S1A0</accession>
<dbReference type="Pfam" id="PF13439">
    <property type="entry name" value="Glyco_transf_4"/>
    <property type="match status" value="1"/>
</dbReference>
<keyword evidence="2" id="KW-0808">Transferase</keyword>
<dbReference type="InterPro" id="IPR028098">
    <property type="entry name" value="Glyco_trans_4-like_N"/>
</dbReference>
<evidence type="ECO:0000256" key="1">
    <source>
        <dbReference type="ARBA" id="ARBA00022676"/>
    </source>
</evidence>
<dbReference type="Gene3D" id="3.40.50.2000">
    <property type="entry name" value="Glycogen Phosphorylase B"/>
    <property type="match status" value="2"/>
</dbReference>
<dbReference type="GO" id="GO:0009103">
    <property type="term" value="P:lipopolysaccharide biosynthetic process"/>
    <property type="evidence" value="ECO:0007669"/>
    <property type="project" value="TreeGrafter"/>
</dbReference>
<dbReference type="SUPFAM" id="SSF53756">
    <property type="entry name" value="UDP-Glycosyltransferase/glycogen phosphorylase"/>
    <property type="match status" value="1"/>
</dbReference>
<evidence type="ECO:0000313" key="5">
    <source>
        <dbReference type="EMBL" id="CAA9480900.1"/>
    </source>
</evidence>
<evidence type="ECO:0000259" key="4">
    <source>
        <dbReference type="Pfam" id="PF13439"/>
    </source>
</evidence>
<dbReference type="PANTHER" id="PTHR46401">
    <property type="entry name" value="GLYCOSYLTRANSFERASE WBBK-RELATED"/>
    <property type="match status" value="1"/>
</dbReference>
<dbReference type="InterPro" id="IPR001296">
    <property type="entry name" value="Glyco_trans_1"/>
</dbReference>
<dbReference type="Pfam" id="PF00534">
    <property type="entry name" value="Glycos_transf_1"/>
    <property type="match status" value="1"/>
</dbReference>
<dbReference type="AlphaFoldDB" id="A0A6J4S1A0"/>
<proteinExistence type="predicted"/>
<name>A0A6J4S1A0_9ACTN</name>
<sequence>MVPRVPIVTIDARDAFAPQLRGWGRYARELVDALPERPGLDYHVISQGGRGPEVLFEQIELPIRLRRERADVVHAPNCFLPLVRPCQGVVTIHDLAFEAFPGDFSKRTGSKYRMFTRRAARSAQRVICVSGYTAGDVVRRYHVDEARVRVIPNAPSLPIGGEAVPDDGPYLLAVGDLRPKKNLIRLVQAFAVLRSEGLEHRLVLAGVDSGAQAERVREAAGGEPVRLTGYLSDARLDALMRGADALIHPSLYEGFGLVLVEAMARGVPVVAARATALPETGGAAAQYFDPLDVGDMAAAISAVVGDRARHAELARLGVARAAQLSWAASAALTAAVYEEMLT</sequence>
<feature type="domain" description="Glycosyltransferase subfamily 4-like N-terminal" evidence="4">
    <location>
        <begin position="58"/>
        <end position="153"/>
    </location>
</feature>
<protein>
    <recommendedName>
        <fullName evidence="6">Glycosyltransferase family 4 protein</fullName>
    </recommendedName>
</protein>
<evidence type="ECO:0008006" key="6">
    <source>
        <dbReference type="Google" id="ProtNLM"/>
    </source>
</evidence>
<dbReference type="PANTHER" id="PTHR46401:SF2">
    <property type="entry name" value="GLYCOSYLTRANSFERASE WBBK-RELATED"/>
    <property type="match status" value="1"/>
</dbReference>
<evidence type="ECO:0000256" key="2">
    <source>
        <dbReference type="ARBA" id="ARBA00022679"/>
    </source>
</evidence>
<keyword evidence="1" id="KW-0328">Glycosyltransferase</keyword>
<dbReference type="CDD" id="cd03809">
    <property type="entry name" value="GT4_MtfB-like"/>
    <property type="match status" value="1"/>
</dbReference>
<feature type="domain" description="Glycosyl transferase family 1" evidence="3">
    <location>
        <begin position="164"/>
        <end position="311"/>
    </location>
</feature>
<dbReference type="GO" id="GO:0016757">
    <property type="term" value="F:glycosyltransferase activity"/>
    <property type="evidence" value="ECO:0007669"/>
    <property type="project" value="UniProtKB-KW"/>
</dbReference>
<reference evidence="5" key="1">
    <citation type="submission" date="2020-02" db="EMBL/GenBank/DDBJ databases">
        <authorList>
            <person name="Meier V. D."/>
        </authorList>
    </citation>
    <scope>NUCLEOTIDE SEQUENCE</scope>
    <source>
        <strain evidence="5">AVDCRST_MAG67</strain>
    </source>
</reference>
<organism evidence="5">
    <name type="scientific">uncultured Solirubrobacteraceae bacterium</name>
    <dbReference type="NCBI Taxonomy" id="1162706"/>
    <lineage>
        <taxon>Bacteria</taxon>
        <taxon>Bacillati</taxon>
        <taxon>Actinomycetota</taxon>
        <taxon>Thermoleophilia</taxon>
        <taxon>Solirubrobacterales</taxon>
        <taxon>Solirubrobacteraceae</taxon>
        <taxon>environmental samples</taxon>
    </lineage>
</organism>